<dbReference type="AlphaFoldDB" id="A0A8J3IAE9"/>
<reference evidence="1" key="1">
    <citation type="submission" date="2020-10" db="EMBL/GenBank/DDBJ databases">
        <title>Taxonomic study of unclassified bacteria belonging to the class Ktedonobacteria.</title>
        <authorList>
            <person name="Yabe S."/>
            <person name="Wang C.M."/>
            <person name="Zheng Y."/>
            <person name="Sakai Y."/>
            <person name="Cavaletti L."/>
            <person name="Monciardini P."/>
            <person name="Donadio S."/>
        </authorList>
    </citation>
    <scope>NUCLEOTIDE SEQUENCE</scope>
    <source>
        <strain evidence="1">SOSP1-1</strain>
    </source>
</reference>
<keyword evidence="2" id="KW-1185">Reference proteome</keyword>
<evidence type="ECO:0000313" key="2">
    <source>
        <dbReference type="Proteomes" id="UP000612362"/>
    </source>
</evidence>
<accession>A0A8J3IAE9</accession>
<evidence type="ECO:0000313" key="1">
    <source>
        <dbReference type="EMBL" id="GHO49725.1"/>
    </source>
</evidence>
<protein>
    <submittedName>
        <fullName evidence="1">Uncharacterized protein</fullName>
    </submittedName>
</protein>
<proteinExistence type="predicted"/>
<dbReference type="EMBL" id="BNJF01000006">
    <property type="protein sequence ID" value="GHO49725.1"/>
    <property type="molecule type" value="Genomic_DNA"/>
</dbReference>
<sequence>MLCVLHHPTDFTEGEVAMPMRDLENAIRKMKAKFQQARDAARETGDTALADALDGLLGALDELLNVLQPSTAREAIGDKLREAREKLLAVTELMLQMNGPDIPAILHEPLGDAVNRWARVHRDALTWT</sequence>
<gene>
    <name evidence="1" type="ORF">KSX_78880</name>
</gene>
<organism evidence="1 2">
    <name type="scientific">Ktedonospora formicarum</name>
    <dbReference type="NCBI Taxonomy" id="2778364"/>
    <lineage>
        <taxon>Bacteria</taxon>
        <taxon>Bacillati</taxon>
        <taxon>Chloroflexota</taxon>
        <taxon>Ktedonobacteria</taxon>
        <taxon>Ktedonobacterales</taxon>
        <taxon>Ktedonobacteraceae</taxon>
        <taxon>Ktedonospora</taxon>
    </lineage>
</organism>
<comment type="caution">
    <text evidence="1">The sequence shown here is derived from an EMBL/GenBank/DDBJ whole genome shotgun (WGS) entry which is preliminary data.</text>
</comment>
<dbReference type="Proteomes" id="UP000612362">
    <property type="component" value="Unassembled WGS sequence"/>
</dbReference>
<name>A0A8J3IAE9_9CHLR</name>